<evidence type="ECO:0000259" key="1">
    <source>
        <dbReference type="Pfam" id="PF20469"/>
    </source>
</evidence>
<dbReference type="CDD" id="cd01026">
    <property type="entry name" value="TOPRIM_OLD"/>
    <property type="match status" value="1"/>
</dbReference>
<dbReference type="GO" id="GO:0006302">
    <property type="term" value="P:double-strand break repair"/>
    <property type="evidence" value="ECO:0007669"/>
    <property type="project" value="TreeGrafter"/>
</dbReference>
<proteinExistence type="predicted"/>
<dbReference type="AlphaFoldDB" id="A0A1Y0D1C9"/>
<dbReference type="InterPro" id="IPR034139">
    <property type="entry name" value="TOPRIM_OLD"/>
</dbReference>
<keyword evidence="2" id="KW-0255">Endonuclease</keyword>
<dbReference type="Pfam" id="PF11398">
    <property type="entry name" value="DUF2813"/>
    <property type="match status" value="1"/>
</dbReference>
<dbReference type="SUPFAM" id="SSF52540">
    <property type="entry name" value="P-loop containing nucleoside triphosphate hydrolases"/>
    <property type="match status" value="1"/>
</dbReference>
<evidence type="ECO:0000313" key="3">
    <source>
        <dbReference type="Proteomes" id="UP000243937"/>
    </source>
</evidence>
<dbReference type="OrthoDB" id="5836727at2"/>
<accession>A0A1Y0D1C9</accession>
<dbReference type="KEGG" id="opf:CBP31_00680"/>
<dbReference type="InterPro" id="IPR022602">
    <property type="entry name" value="DUF2813"/>
</dbReference>
<dbReference type="Pfam" id="PF20469">
    <property type="entry name" value="OLD-like_TOPRIM"/>
    <property type="match status" value="1"/>
</dbReference>
<evidence type="ECO:0000313" key="2">
    <source>
        <dbReference type="EMBL" id="ART81329.1"/>
    </source>
</evidence>
<keyword evidence="3" id="KW-1185">Reference proteome</keyword>
<dbReference type="Gene3D" id="3.40.50.300">
    <property type="entry name" value="P-loop containing nucleotide triphosphate hydrolases"/>
    <property type="match status" value="1"/>
</dbReference>
<keyword evidence="2" id="KW-0540">Nuclease</keyword>
<gene>
    <name evidence="2" type="ORF">CBP31_00680</name>
</gene>
<dbReference type="EMBL" id="CP021377">
    <property type="protein sequence ID" value="ART81329.1"/>
    <property type="molecule type" value="Genomic_DNA"/>
</dbReference>
<dbReference type="InterPro" id="IPR027417">
    <property type="entry name" value="P-loop_NTPase"/>
</dbReference>
<dbReference type="PANTHER" id="PTHR32182">
    <property type="entry name" value="DNA REPLICATION AND REPAIR PROTEIN RECF"/>
    <property type="match status" value="1"/>
</dbReference>
<sequence>MFLEHIQIRNFMGLNQLSLTLNQSTALMGENAWGKTSLFRALWRLMGQGGCCYQFVEDDFYRSESDEPVTELSITLTYREHRPGISEHSLRLARLAPAWVKHKDGFHRIHYRAGARRTEAGVVSDHSFMNGVGGELLCEETEQIVHQLIEMNPVFRLRDSRGTPQDLPIVNLNGDYEQLLTQLSAQLAVEDEDEDEFTQADIKAGLDAVRQLLEHYFTAQGATSRAPRRARDIAIHPVTLSQLGKFNSWQSKGENSELSLALTAVAHTILQARGGRPIEDGARPLLLIEDPESRLHPTVLAATWGILDRFPGQKLVTTNSGDLLSAFPLHHLRRLVRYKDETKSFQIGNEKYNGEDMRRIAFHVRINRPMSLFARYWLLVEGETEIWLLNELARICGYVLPAEGIRIIEFAQCGHSPLIKVARDFGIGWHLLTDGDEAGQKYAQGVRSQLRGDREEDRLTVLPSIDIEHYLFKNGLEPIFRQEAQIYDKHTPVSRIIERALSRRTKPGMALSVVEAIELQGAHKVPVEIRRMFARMIANARRQR</sequence>
<keyword evidence="2" id="KW-0378">Hydrolase</keyword>
<dbReference type="Proteomes" id="UP000243937">
    <property type="component" value="Chromosome"/>
</dbReference>
<feature type="domain" description="OLD protein-like TOPRIM" evidence="1">
    <location>
        <begin position="372"/>
        <end position="436"/>
    </location>
</feature>
<dbReference type="GO" id="GO:0000731">
    <property type="term" value="P:DNA synthesis involved in DNA repair"/>
    <property type="evidence" value="ECO:0007669"/>
    <property type="project" value="TreeGrafter"/>
</dbReference>
<reference evidence="2 3" key="1">
    <citation type="journal article" date="2014" name="Int. J. Syst. Evol. Microbiol.">
        <title>Oceanisphaera profunda sp. nov., a marine bacterium isolated from deep-sea sediment, and emended description of the genus Oceanisphaera.</title>
        <authorList>
            <person name="Xu Z."/>
            <person name="Zhang X.Y."/>
            <person name="Su H.N."/>
            <person name="Yu Z.C."/>
            <person name="Liu C."/>
            <person name="Li H."/>
            <person name="Chen X.L."/>
            <person name="Song X.Y."/>
            <person name="Xie B.B."/>
            <person name="Qin Q.L."/>
            <person name="Zhou B.C."/>
            <person name="Shi M."/>
            <person name="Huang Y."/>
            <person name="Zhang Y.Z."/>
        </authorList>
    </citation>
    <scope>NUCLEOTIDE SEQUENCE [LARGE SCALE GENOMIC DNA]</scope>
    <source>
        <strain evidence="2 3">SM1222</strain>
    </source>
</reference>
<organism evidence="2 3">
    <name type="scientific">Oceanisphaera profunda</name>
    <dbReference type="NCBI Taxonomy" id="1416627"/>
    <lineage>
        <taxon>Bacteria</taxon>
        <taxon>Pseudomonadati</taxon>
        <taxon>Pseudomonadota</taxon>
        <taxon>Gammaproteobacteria</taxon>
        <taxon>Aeromonadales</taxon>
        <taxon>Aeromonadaceae</taxon>
        <taxon>Oceanisphaera</taxon>
    </lineage>
</organism>
<dbReference type="RefSeq" id="WP_087034412.1">
    <property type="nucleotide sequence ID" value="NZ_CP021377.1"/>
</dbReference>
<name>A0A1Y0D1C9_9GAMM</name>
<protein>
    <submittedName>
        <fullName evidence="2">ATP-dependent endonuclease</fullName>
    </submittedName>
</protein>
<dbReference type="PANTHER" id="PTHR32182:SF19">
    <property type="entry name" value="HOMOLOGY WITH RECF PROTEIN"/>
    <property type="match status" value="1"/>
</dbReference>
<dbReference type="GO" id="GO:0004519">
    <property type="term" value="F:endonuclease activity"/>
    <property type="evidence" value="ECO:0007669"/>
    <property type="project" value="UniProtKB-KW"/>
</dbReference>